<sequence>MTEAKLRDEALADLEHEVLEAAVALGHALRARGWTVACAESCTGGMVCRALTEIGGSSDWFERGFVTYSNAAKSDLLGVSADTLKAHGAVSEQAAGEMAEGALARSRAQLALSITGIAGPGGAVPGKPVGTVCFGWSALDVETRTETVQFSGDRGTVRARAALHALRRARERLAEIGAGAA</sequence>
<keyword evidence="3" id="KW-1185">Reference proteome</keyword>
<organism evidence="2 3">
    <name type="scientific">Zeimonas arvi</name>
    <dbReference type="NCBI Taxonomy" id="2498847"/>
    <lineage>
        <taxon>Bacteria</taxon>
        <taxon>Pseudomonadati</taxon>
        <taxon>Pseudomonadota</taxon>
        <taxon>Betaproteobacteria</taxon>
        <taxon>Burkholderiales</taxon>
        <taxon>Burkholderiaceae</taxon>
        <taxon>Zeimonas</taxon>
    </lineage>
</organism>
<proteinExistence type="predicted"/>
<dbReference type="RefSeq" id="WP_147704296.1">
    <property type="nucleotide sequence ID" value="NZ_VDUY01000003.1"/>
</dbReference>
<reference evidence="2 3" key="1">
    <citation type="submission" date="2019-06" db="EMBL/GenBank/DDBJ databases">
        <title>Quisquiliibacterium sp. nov., isolated from a maize field.</title>
        <authorList>
            <person name="Lin S.-Y."/>
            <person name="Tsai C.-F."/>
            <person name="Young C.-C."/>
        </authorList>
    </citation>
    <scope>NUCLEOTIDE SEQUENCE [LARGE SCALE GENOMIC DNA]</scope>
    <source>
        <strain evidence="2 3">CC-CFT501</strain>
    </source>
</reference>
<comment type="caution">
    <text evidence="2">The sequence shown here is derived from an EMBL/GenBank/DDBJ whole genome shotgun (WGS) entry which is preliminary data.</text>
</comment>
<dbReference type="NCBIfam" id="TIGR00199">
    <property type="entry name" value="PncC_domain"/>
    <property type="match status" value="1"/>
</dbReference>
<dbReference type="AlphaFoldDB" id="A0A5C8NZE6"/>
<feature type="domain" description="CinA C-terminal" evidence="1">
    <location>
        <begin position="23"/>
        <end position="172"/>
    </location>
</feature>
<evidence type="ECO:0000259" key="1">
    <source>
        <dbReference type="Pfam" id="PF02464"/>
    </source>
</evidence>
<dbReference type="Pfam" id="PF02464">
    <property type="entry name" value="CinA"/>
    <property type="match status" value="1"/>
</dbReference>
<name>A0A5C8NZE6_9BURK</name>
<protein>
    <submittedName>
        <fullName evidence="2">CinA family protein</fullName>
    </submittedName>
</protein>
<dbReference type="InterPro" id="IPR008136">
    <property type="entry name" value="CinA_C"/>
</dbReference>
<dbReference type="Proteomes" id="UP000321548">
    <property type="component" value="Unassembled WGS sequence"/>
</dbReference>
<dbReference type="Gene3D" id="3.90.950.20">
    <property type="entry name" value="CinA-like"/>
    <property type="match status" value="1"/>
</dbReference>
<evidence type="ECO:0000313" key="3">
    <source>
        <dbReference type="Proteomes" id="UP000321548"/>
    </source>
</evidence>
<accession>A0A5C8NZE6</accession>
<dbReference type="OrthoDB" id="9801454at2"/>
<dbReference type="SUPFAM" id="SSF142433">
    <property type="entry name" value="CinA-like"/>
    <property type="match status" value="1"/>
</dbReference>
<evidence type="ECO:0000313" key="2">
    <source>
        <dbReference type="EMBL" id="TXL66384.1"/>
    </source>
</evidence>
<gene>
    <name evidence="2" type="ORF">FHP08_10015</name>
</gene>
<dbReference type="EMBL" id="VDUY01000003">
    <property type="protein sequence ID" value="TXL66384.1"/>
    <property type="molecule type" value="Genomic_DNA"/>
</dbReference>
<dbReference type="InterPro" id="IPR036653">
    <property type="entry name" value="CinA-like_C"/>
</dbReference>